<reference evidence="1" key="1">
    <citation type="submission" date="2020-05" db="EMBL/GenBank/DDBJ databases">
        <title>Large-scale comparative analyses of tick genomes elucidate their genetic diversity and vector capacities.</title>
        <authorList>
            <person name="Jia N."/>
            <person name="Wang J."/>
            <person name="Shi W."/>
            <person name="Du L."/>
            <person name="Sun Y."/>
            <person name="Zhan W."/>
            <person name="Jiang J."/>
            <person name="Wang Q."/>
            <person name="Zhang B."/>
            <person name="Ji P."/>
            <person name="Sakyi L.B."/>
            <person name="Cui X."/>
            <person name="Yuan T."/>
            <person name="Jiang B."/>
            <person name="Yang W."/>
            <person name="Lam T.T.-Y."/>
            <person name="Chang Q."/>
            <person name="Ding S."/>
            <person name="Wang X."/>
            <person name="Zhu J."/>
            <person name="Ruan X."/>
            <person name="Zhao L."/>
            <person name="Wei J."/>
            <person name="Que T."/>
            <person name="Du C."/>
            <person name="Cheng J."/>
            <person name="Dai P."/>
            <person name="Han X."/>
            <person name="Huang E."/>
            <person name="Gao Y."/>
            <person name="Liu J."/>
            <person name="Shao H."/>
            <person name="Ye R."/>
            <person name="Li L."/>
            <person name="Wei W."/>
            <person name="Wang X."/>
            <person name="Wang C."/>
            <person name="Yang T."/>
            <person name="Huo Q."/>
            <person name="Li W."/>
            <person name="Guo W."/>
            <person name="Chen H."/>
            <person name="Zhou L."/>
            <person name="Ni X."/>
            <person name="Tian J."/>
            <person name="Zhou Y."/>
            <person name="Sheng Y."/>
            <person name="Liu T."/>
            <person name="Pan Y."/>
            <person name="Xia L."/>
            <person name="Li J."/>
            <person name="Zhao F."/>
            <person name="Cao W."/>
        </authorList>
    </citation>
    <scope>NUCLEOTIDE SEQUENCE</scope>
    <source>
        <strain evidence="1">Hyas-2018</strain>
    </source>
</reference>
<dbReference type="EMBL" id="CM023485">
    <property type="protein sequence ID" value="KAH6929825.1"/>
    <property type="molecule type" value="Genomic_DNA"/>
</dbReference>
<sequence length="253" mass="27747">MPTWVYPTRNRLSVNFAFKSRDQFLPGKECTTATSKPKACKQLPCPLIPTMTLDYTNASEDCLYVNVWKPTSVCAESQASCKRKVPVYVFVHGGGFQWGDSALLIYDAANFVALTDLIVVTFNYRVGINGFLSLEIPEIPGNMGLWDQNMVLKWVQRNIASFGGDPNEVTLGGQSAGSTSVGLHAMSPHSKGLFKRAIMQSGSPLSMIATIYFRGEGKFISAAGALGCYDAKKTLKEQLKEVIVCLRRLDSNL</sequence>
<organism evidence="1 2">
    <name type="scientific">Hyalomma asiaticum</name>
    <name type="common">Tick</name>
    <dbReference type="NCBI Taxonomy" id="266040"/>
    <lineage>
        <taxon>Eukaryota</taxon>
        <taxon>Metazoa</taxon>
        <taxon>Ecdysozoa</taxon>
        <taxon>Arthropoda</taxon>
        <taxon>Chelicerata</taxon>
        <taxon>Arachnida</taxon>
        <taxon>Acari</taxon>
        <taxon>Parasitiformes</taxon>
        <taxon>Ixodida</taxon>
        <taxon>Ixodoidea</taxon>
        <taxon>Ixodidae</taxon>
        <taxon>Hyalomminae</taxon>
        <taxon>Hyalomma</taxon>
    </lineage>
</organism>
<comment type="caution">
    <text evidence="1">The sequence shown here is derived from an EMBL/GenBank/DDBJ whole genome shotgun (WGS) entry which is preliminary data.</text>
</comment>
<proteinExistence type="predicted"/>
<gene>
    <name evidence="1" type="ORF">HPB50_005976</name>
</gene>
<evidence type="ECO:0000313" key="1">
    <source>
        <dbReference type="EMBL" id="KAH6929825.1"/>
    </source>
</evidence>
<dbReference type="Proteomes" id="UP000821845">
    <property type="component" value="Chromosome 5"/>
</dbReference>
<keyword evidence="2" id="KW-1185">Reference proteome</keyword>
<protein>
    <submittedName>
        <fullName evidence="1">Uncharacterized protein</fullName>
    </submittedName>
</protein>
<name>A0ACB7S5N7_HYAAI</name>
<accession>A0ACB7S5N7</accession>
<evidence type="ECO:0000313" key="2">
    <source>
        <dbReference type="Proteomes" id="UP000821845"/>
    </source>
</evidence>